<evidence type="ECO:0000313" key="1">
    <source>
        <dbReference type="EMBL" id="EFJ30200.1"/>
    </source>
</evidence>
<protein>
    <submittedName>
        <fullName evidence="1">Uncharacterized protein</fullName>
    </submittedName>
</protein>
<sequence length="268" mass="30830">MVGIDEIIDKERSCWTRKWTIKSMGLEEEYVNSSKEPREFLKCYLSKIREYSGVAPSGDANQKRGEIIAVVSSISRDSHLDLLDQALDVVAGPYVCFGLLLWCSYYLYLYRWERLANGSVVKLCSDSFYLCSNVVPAICSMFRRTRNPRVRFIHFDEVELPMHKRRKLKPVDGEVVRESDHDKVVWDDQSKHCDAGFVWDDLWKHSEDDFVWDDQSKHSDDQSKMVSCNSLPCEIFMDSSEDFLSFTNGFNTTKTKCPAAILSGNKGG</sequence>
<dbReference type="HOGENOM" id="CLU_1039762_0_0_1"/>
<dbReference type="EMBL" id="GL377576">
    <property type="protein sequence ID" value="EFJ30200.1"/>
    <property type="molecule type" value="Genomic_DNA"/>
</dbReference>
<dbReference type="Gramene" id="EFJ30200">
    <property type="protein sequence ID" value="EFJ30200"/>
    <property type="gene ID" value="SELMODRAFT_409908"/>
</dbReference>
<accession>D8RCV0</accession>
<organism evidence="2">
    <name type="scientific">Selaginella moellendorffii</name>
    <name type="common">Spikemoss</name>
    <dbReference type="NCBI Taxonomy" id="88036"/>
    <lineage>
        <taxon>Eukaryota</taxon>
        <taxon>Viridiplantae</taxon>
        <taxon>Streptophyta</taxon>
        <taxon>Embryophyta</taxon>
        <taxon>Tracheophyta</taxon>
        <taxon>Lycopodiopsida</taxon>
        <taxon>Selaginellales</taxon>
        <taxon>Selaginellaceae</taxon>
        <taxon>Selaginella</taxon>
    </lineage>
</organism>
<dbReference type="AlphaFoldDB" id="D8RCV0"/>
<name>D8RCV0_SELML</name>
<gene>
    <name evidence="1" type="ORF">SELMODRAFT_409908</name>
</gene>
<dbReference type="Proteomes" id="UP000001514">
    <property type="component" value="Unassembled WGS sequence"/>
</dbReference>
<reference evidence="1 2" key="1">
    <citation type="journal article" date="2011" name="Science">
        <title>The Selaginella genome identifies genetic changes associated with the evolution of vascular plants.</title>
        <authorList>
            <person name="Banks J.A."/>
            <person name="Nishiyama T."/>
            <person name="Hasebe M."/>
            <person name="Bowman J.L."/>
            <person name="Gribskov M."/>
            <person name="dePamphilis C."/>
            <person name="Albert V.A."/>
            <person name="Aono N."/>
            <person name="Aoyama T."/>
            <person name="Ambrose B.A."/>
            <person name="Ashton N.W."/>
            <person name="Axtell M.J."/>
            <person name="Barker E."/>
            <person name="Barker M.S."/>
            <person name="Bennetzen J.L."/>
            <person name="Bonawitz N.D."/>
            <person name="Chapple C."/>
            <person name="Cheng C."/>
            <person name="Correa L.G."/>
            <person name="Dacre M."/>
            <person name="DeBarry J."/>
            <person name="Dreyer I."/>
            <person name="Elias M."/>
            <person name="Engstrom E.M."/>
            <person name="Estelle M."/>
            <person name="Feng L."/>
            <person name="Finet C."/>
            <person name="Floyd S.K."/>
            <person name="Frommer W.B."/>
            <person name="Fujita T."/>
            <person name="Gramzow L."/>
            <person name="Gutensohn M."/>
            <person name="Harholt J."/>
            <person name="Hattori M."/>
            <person name="Heyl A."/>
            <person name="Hirai T."/>
            <person name="Hiwatashi Y."/>
            <person name="Ishikawa M."/>
            <person name="Iwata M."/>
            <person name="Karol K.G."/>
            <person name="Koehler B."/>
            <person name="Kolukisaoglu U."/>
            <person name="Kubo M."/>
            <person name="Kurata T."/>
            <person name="Lalonde S."/>
            <person name="Li K."/>
            <person name="Li Y."/>
            <person name="Litt A."/>
            <person name="Lyons E."/>
            <person name="Manning G."/>
            <person name="Maruyama T."/>
            <person name="Michael T.P."/>
            <person name="Mikami K."/>
            <person name="Miyazaki S."/>
            <person name="Morinaga S."/>
            <person name="Murata T."/>
            <person name="Mueller-Roeber B."/>
            <person name="Nelson D.R."/>
            <person name="Obara M."/>
            <person name="Oguri Y."/>
            <person name="Olmstead R.G."/>
            <person name="Onodera N."/>
            <person name="Petersen B.L."/>
            <person name="Pils B."/>
            <person name="Prigge M."/>
            <person name="Rensing S.A."/>
            <person name="Riano-Pachon D.M."/>
            <person name="Roberts A.W."/>
            <person name="Sato Y."/>
            <person name="Scheller H.V."/>
            <person name="Schulz B."/>
            <person name="Schulz C."/>
            <person name="Shakirov E.V."/>
            <person name="Shibagaki N."/>
            <person name="Shinohara N."/>
            <person name="Shippen D.E."/>
            <person name="Soerensen I."/>
            <person name="Sotooka R."/>
            <person name="Sugimoto N."/>
            <person name="Sugita M."/>
            <person name="Sumikawa N."/>
            <person name="Tanurdzic M."/>
            <person name="Theissen G."/>
            <person name="Ulvskov P."/>
            <person name="Wakazuki S."/>
            <person name="Weng J.K."/>
            <person name="Willats W.W."/>
            <person name="Wipf D."/>
            <person name="Wolf P.G."/>
            <person name="Yang L."/>
            <person name="Zimmer A.D."/>
            <person name="Zhu Q."/>
            <person name="Mitros T."/>
            <person name="Hellsten U."/>
            <person name="Loque D."/>
            <person name="Otillar R."/>
            <person name="Salamov A."/>
            <person name="Schmutz J."/>
            <person name="Shapiro H."/>
            <person name="Lindquist E."/>
            <person name="Lucas S."/>
            <person name="Rokhsar D."/>
            <person name="Grigoriev I.V."/>
        </authorList>
    </citation>
    <scope>NUCLEOTIDE SEQUENCE [LARGE SCALE GENOMIC DNA]</scope>
</reference>
<keyword evidence="2" id="KW-1185">Reference proteome</keyword>
<evidence type="ECO:0000313" key="2">
    <source>
        <dbReference type="Proteomes" id="UP000001514"/>
    </source>
</evidence>
<proteinExistence type="predicted"/>
<dbReference type="InParanoid" id="D8RCV0"/>
<dbReference type="KEGG" id="smo:SELMODRAFT_409908"/>